<keyword evidence="4" id="KW-1185">Reference proteome</keyword>
<dbReference type="InterPro" id="IPR019557">
    <property type="entry name" value="AminoTfrase-like_pln_mobile"/>
</dbReference>
<dbReference type="Pfam" id="PF10536">
    <property type="entry name" value="PMD"/>
    <property type="match status" value="1"/>
</dbReference>
<reference evidence="3 4" key="1">
    <citation type="submission" date="2019-01" db="EMBL/GenBank/DDBJ databases">
        <title>Sequencing of cultivated peanut Arachis hypogaea provides insights into genome evolution and oil improvement.</title>
        <authorList>
            <person name="Chen X."/>
        </authorList>
    </citation>
    <scope>NUCLEOTIDE SEQUENCE [LARGE SCALE GENOMIC DNA]</scope>
    <source>
        <strain evidence="4">cv. Fuhuasheng</strain>
        <tissue evidence="3">Leaves</tissue>
    </source>
</reference>
<comment type="caution">
    <text evidence="3">The sequence shown here is derived from an EMBL/GenBank/DDBJ whole genome shotgun (WGS) entry which is preliminary data.</text>
</comment>
<name>A0A444Y1J6_ARAHY</name>
<evidence type="ECO:0000313" key="4">
    <source>
        <dbReference type="Proteomes" id="UP000289738"/>
    </source>
</evidence>
<feature type="region of interest" description="Disordered" evidence="1">
    <location>
        <begin position="398"/>
        <end position="420"/>
    </location>
</feature>
<proteinExistence type="predicted"/>
<dbReference type="STRING" id="3818.A0A444Y1J6"/>
<evidence type="ECO:0000256" key="1">
    <source>
        <dbReference type="SAM" id="MobiDB-lite"/>
    </source>
</evidence>
<dbReference type="PANTHER" id="PTHR36703:SF1">
    <property type="entry name" value="TRIACYLGLYCEROL LIPASE-LIKE PROTEIN"/>
    <property type="match status" value="1"/>
</dbReference>
<accession>A0A444Y1J6</accession>
<dbReference type="EMBL" id="SDMP01000018">
    <property type="protein sequence ID" value="RYQ95759.1"/>
    <property type="molecule type" value="Genomic_DNA"/>
</dbReference>
<sequence>MECMRALPGCGVREEQIGRIDFSLGNQTVRFEGHKSNHSICVLPTTCRACLVPYSDCRGSCIKLTWLRDLKEHLQLIDENSIQSCVNEINHIRWRNWERGDRRYRYLSLAHFRESLDDLQEGQFVWVAYGIDRIDPDIILADIYMQSVVWSTTVSLVSFECIEWHATDRFRRQFGFVQEVPHQEWNLDKTYEKVLTSPKNFDWATAIIIHLGDVVDKQDAFERHRMVFTVGTSIASVATAWIGYSLRHFHDEKVEQRLESIEKAMKHKHNLEHSEIKDIVGPGGLSVPTCAAIAATTLIIGIESQLPPPPLPPLPPQEQPQSLVPYVPQTQFIQSYPIHQQYWRTPQFDTGDGASFSQLLGFMVADPDQSQSSHQPNLMMGRYSLDARHSCCTSSGTSGGLVSGDSSKSDGGQGIVNNEARTPDETGKCYNLRVDPPCRSANRFTPFVFKRVTKKCKSFVKDVKWAMRNMHGFQIQSSHERWLLKRMFVCECICHVCHFWSHSAVTLIFVSVWTNNFNRVKYRFRP</sequence>
<organism evidence="3 4">
    <name type="scientific">Arachis hypogaea</name>
    <name type="common">Peanut</name>
    <dbReference type="NCBI Taxonomy" id="3818"/>
    <lineage>
        <taxon>Eukaryota</taxon>
        <taxon>Viridiplantae</taxon>
        <taxon>Streptophyta</taxon>
        <taxon>Embryophyta</taxon>
        <taxon>Tracheophyta</taxon>
        <taxon>Spermatophyta</taxon>
        <taxon>Magnoliopsida</taxon>
        <taxon>eudicotyledons</taxon>
        <taxon>Gunneridae</taxon>
        <taxon>Pentapetalae</taxon>
        <taxon>rosids</taxon>
        <taxon>fabids</taxon>
        <taxon>Fabales</taxon>
        <taxon>Fabaceae</taxon>
        <taxon>Papilionoideae</taxon>
        <taxon>50 kb inversion clade</taxon>
        <taxon>dalbergioids sensu lato</taxon>
        <taxon>Dalbergieae</taxon>
        <taxon>Pterocarpus clade</taxon>
        <taxon>Arachis</taxon>
    </lineage>
</organism>
<evidence type="ECO:0000313" key="3">
    <source>
        <dbReference type="EMBL" id="RYQ95759.1"/>
    </source>
</evidence>
<protein>
    <recommendedName>
        <fullName evidence="2">Aminotransferase-like plant mobile domain-containing protein</fullName>
    </recommendedName>
</protein>
<dbReference type="Proteomes" id="UP000289738">
    <property type="component" value="Chromosome B08"/>
</dbReference>
<dbReference type="PANTHER" id="PTHR36703">
    <property type="entry name" value="TRIACYLGLYCEROL LIPASE-LIKE PROTEIN"/>
    <property type="match status" value="1"/>
</dbReference>
<evidence type="ECO:0000259" key="2">
    <source>
        <dbReference type="Pfam" id="PF10536"/>
    </source>
</evidence>
<dbReference type="AlphaFoldDB" id="A0A444Y1J6"/>
<gene>
    <name evidence="3" type="ORF">Ahy_B08g091107</name>
</gene>
<feature type="domain" description="Aminotransferase-like plant mobile" evidence="2">
    <location>
        <begin position="87"/>
        <end position="184"/>
    </location>
</feature>